<evidence type="ECO:0000313" key="1">
    <source>
        <dbReference type="EMBL" id="POA09553.1"/>
    </source>
</evidence>
<gene>
    <name evidence="1" type="ORF">CD039_02060</name>
</gene>
<keyword evidence="2" id="KW-1185">Reference proteome</keyword>
<dbReference type="OrthoDB" id="2409713at2"/>
<dbReference type="GeneID" id="98297120"/>
<name>A0A2K4FE51_9STAP</name>
<organism evidence="1 2">
    <name type="scientific">Staphylococcus argensis</name>
    <dbReference type="NCBI Taxonomy" id="1607738"/>
    <lineage>
        <taxon>Bacteria</taxon>
        <taxon>Bacillati</taxon>
        <taxon>Bacillota</taxon>
        <taxon>Bacilli</taxon>
        <taxon>Bacillales</taxon>
        <taxon>Staphylococcaceae</taxon>
        <taxon>Staphylococcus</taxon>
    </lineage>
</organism>
<sequence length="270" mass="31634">MKKYFKLITIIIFTTSILLTGCQSSKKQEHKPDYRSTAKKFIDQLSNEGEKHKDKTPSFKEVVAIHKKHQKNLEKYYKEYKNNVDPQDLKNKDNKKLDHLLTEIYEVNHDFTINVNQVGNVKGVDEPTYMKHMTQHLYLAEILSMNVAKELEEFDYNPLLGKKHSEALEDLVREEMPTDKLPPYVDMQGQDHMIPKDQRAKISKIDLNKYKDYTSEKYRKKVPKEVINEVIDKINKKLDDDIQFKHVDEDMPASVTTALSKELDALDGYL</sequence>
<evidence type="ECO:0000313" key="2">
    <source>
        <dbReference type="Proteomes" id="UP000242712"/>
    </source>
</evidence>
<comment type="caution">
    <text evidence="1">The sequence shown here is derived from an EMBL/GenBank/DDBJ whole genome shotgun (WGS) entry which is preliminary data.</text>
</comment>
<dbReference type="AlphaFoldDB" id="A0A2K4FE51"/>
<dbReference type="RefSeq" id="WP_103370919.1">
    <property type="nucleotide sequence ID" value="NZ_CBCRVO010000001.1"/>
</dbReference>
<proteinExistence type="predicted"/>
<protein>
    <recommendedName>
        <fullName evidence="3">Lipoprotein</fullName>
    </recommendedName>
</protein>
<reference evidence="1 2" key="1">
    <citation type="submission" date="2017-08" db="EMBL/GenBank/DDBJ databases">
        <title>Draft genome sequences of 64 type strains of genus Staph aureus.</title>
        <authorList>
            <person name="Cole K."/>
            <person name="Golubchik T."/>
            <person name="Russell J."/>
            <person name="Foster D."/>
            <person name="Llewelyn M."/>
            <person name="Wilson D."/>
            <person name="Crook D."/>
            <person name="Paul J."/>
        </authorList>
    </citation>
    <scope>NUCLEOTIDE SEQUENCE [LARGE SCALE GENOMIC DNA]</scope>
    <source>
        <strain evidence="1 2">DSM 29875</strain>
    </source>
</reference>
<dbReference type="EMBL" id="PPPX01000001">
    <property type="protein sequence ID" value="POA09553.1"/>
    <property type="molecule type" value="Genomic_DNA"/>
</dbReference>
<accession>A0A2K4FE51</accession>
<dbReference type="PROSITE" id="PS51257">
    <property type="entry name" value="PROKAR_LIPOPROTEIN"/>
    <property type="match status" value="1"/>
</dbReference>
<dbReference type="Proteomes" id="UP000242712">
    <property type="component" value="Unassembled WGS sequence"/>
</dbReference>
<evidence type="ECO:0008006" key="3">
    <source>
        <dbReference type="Google" id="ProtNLM"/>
    </source>
</evidence>